<dbReference type="EMBL" id="JAGGKX010000009">
    <property type="protein sequence ID" value="MBP1970018.1"/>
    <property type="molecule type" value="Genomic_DNA"/>
</dbReference>
<organism evidence="1 2">
    <name type="scientific">Virgibacillus natechei</name>
    <dbReference type="NCBI Taxonomy" id="1216297"/>
    <lineage>
        <taxon>Bacteria</taxon>
        <taxon>Bacillati</taxon>
        <taxon>Bacillota</taxon>
        <taxon>Bacilli</taxon>
        <taxon>Bacillales</taxon>
        <taxon>Bacillaceae</taxon>
        <taxon>Virgibacillus</taxon>
    </lineage>
</organism>
<proteinExistence type="predicted"/>
<dbReference type="RefSeq" id="WP_209463173.1">
    <property type="nucleotide sequence ID" value="NZ_CP110224.1"/>
</dbReference>
<evidence type="ECO:0000313" key="2">
    <source>
        <dbReference type="Proteomes" id="UP001519345"/>
    </source>
</evidence>
<name>A0ABS4IGE3_9BACI</name>
<comment type="caution">
    <text evidence="1">The sequence shown here is derived from an EMBL/GenBank/DDBJ whole genome shotgun (WGS) entry which is preliminary data.</text>
</comment>
<evidence type="ECO:0000313" key="1">
    <source>
        <dbReference type="EMBL" id="MBP1970018.1"/>
    </source>
</evidence>
<dbReference type="Proteomes" id="UP001519345">
    <property type="component" value="Unassembled WGS sequence"/>
</dbReference>
<protein>
    <submittedName>
        <fullName evidence="1">Uncharacterized protein</fullName>
    </submittedName>
</protein>
<keyword evidence="2" id="KW-1185">Reference proteome</keyword>
<reference evidence="1 2" key="1">
    <citation type="submission" date="2021-03" db="EMBL/GenBank/DDBJ databases">
        <title>Genomic Encyclopedia of Type Strains, Phase IV (KMG-IV): sequencing the most valuable type-strain genomes for metagenomic binning, comparative biology and taxonomic classification.</title>
        <authorList>
            <person name="Goeker M."/>
        </authorList>
    </citation>
    <scope>NUCLEOTIDE SEQUENCE [LARGE SCALE GENOMIC DNA]</scope>
    <source>
        <strain evidence="1 2">DSM 25609</strain>
    </source>
</reference>
<gene>
    <name evidence="1" type="ORF">J2Z83_002126</name>
</gene>
<accession>A0ABS4IGE3</accession>
<sequence>MNEGFYDLTVREITEQGGTVITPVEVERRQAYKKRNKLIDSDKRYFTQINDKGCSMVVNTLTLTQAGTLLSMFAYMEEGSSGYLYFNSKRLSLKDFSKLINKGYDSTKRNVTELVNLGYITAHKSGKTTHYSINTQLATRGKATGEGFFSRVFIVQLREVIRKGKLQELGLFMNLLPHFNTRAYVVCNNPHELELNDIELLNRERIAEITGLSLPTVKRLIPSMMRNGLLTGVKTWRTAIILHPKLVSRQLKKVTLEDVTDIIENELNKKRDW</sequence>